<sequence>MGLDFEVIGVTLSKRKVEQKGLQHFINNSKYRNQLEKNYYQRFNFEDDFRKPGYFMELLLRDAEIYYDKFDEFGDEGAYVLTHEKLINLLESEFNEKTFKHTHDLEYYYRLMLYLCNIEHHNSKFYNFYLIMRISV</sequence>
<reference evidence="1 2" key="1">
    <citation type="submission" date="2014-07" db="EMBL/GenBank/DDBJ databases">
        <authorList>
            <person name="Yuan W."/>
            <person name="Rao X."/>
        </authorList>
    </citation>
    <scope>NUCLEOTIDE SEQUENCE [LARGE SCALE GENOMIC DNA]</scope>
</reference>
<name>A0A076YPR2_9CAUD</name>
<protein>
    <submittedName>
        <fullName evidence="1">Uncharacterized protein</fullName>
    </submittedName>
</protein>
<organism evidence="1 2">
    <name type="scientific">Staphylococcus phage P108</name>
    <dbReference type="NCBI Taxonomy" id="1526408"/>
    <lineage>
        <taxon>Viruses</taxon>
        <taxon>Duplodnaviria</taxon>
        <taxon>Heunggongvirae</taxon>
        <taxon>Uroviricota</taxon>
        <taxon>Caudoviricetes</taxon>
        <taxon>Herelleviridae</taxon>
        <taxon>Twortvirinae</taxon>
        <taxon>Kayvirus</taxon>
        <taxon>Kayvirus P108</taxon>
    </lineage>
</organism>
<dbReference type="EMBL" id="KM216423">
    <property type="protein sequence ID" value="AIK69588.1"/>
    <property type="molecule type" value="Genomic_DNA"/>
</dbReference>
<evidence type="ECO:0000313" key="1">
    <source>
        <dbReference type="EMBL" id="AIK69588.1"/>
    </source>
</evidence>
<dbReference type="GeneID" id="22110187"/>
<keyword evidence="2" id="KW-1185">Reference proteome</keyword>
<gene>
    <name evidence="1" type="ORF">P108_0141</name>
</gene>
<dbReference type="KEGG" id="vg:22110187"/>
<dbReference type="RefSeq" id="YP_009099478.1">
    <property type="nucleotide sequence ID" value="NC_025426.1"/>
</dbReference>
<accession>A0A076YPR2</accession>
<evidence type="ECO:0000313" key="2">
    <source>
        <dbReference type="Proteomes" id="UP000202284"/>
    </source>
</evidence>
<dbReference type="Proteomes" id="UP000202284">
    <property type="component" value="Segment"/>
</dbReference>
<proteinExistence type="predicted"/>